<reference evidence="2" key="1">
    <citation type="journal article" date="2023" name="BMC Genomics">
        <title>Chromosome-level genome assemblies of Cutaneotrichosporon spp. (Trichosporonales, Basidiomycota) reveal imbalanced evolution between nucleotide sequences and chromosome synteny.</title>
        <authorList>
            <person name="Kobayashi Y."/>
            <person name="Kayamori A."/>
            <person name="Aoki K."/>
            <person name="Shiwa Y."/>
            <person name="Matsutani M."/>
            <person name="Fujita N."/>
            <person name="Sugita T."/>
            <person name="Iwasaki W."/>
            <person name="Tanaka N."/>
            <person name="Takashima M."/>
        </authorList>
    </citation>
    <scope>NUCLEOTIDE SEQUENCE</scope>
    <source>
        <strain evidence="2">HIS016</strain>
    </source>
</reference>
<dbReference type="AlphaFoldDB" id="A0AAD3Y995"/>
<dbReference type="PANTHER" id="PTHR43827">
    <property type="entry name" value="2,5-DIKETO-D-GLUCONIC ACID REDUCTASE"/>
    <property type="match status" value="1"/>
</dbReference>
<dbReference type="CDD" id="cd19071">
    <property type="entry name" value="AKR_AKR1-5-like"/>
    <property type="match status" value="1"/>
</dbReference>
<organism evidence="2 3">
    <name type="scientific">Cutaneotrichosporon spelunceum</name>
    <dbReference type="NCBI Taxonomy" id="1672016"/>
    <lineage>
        <taxon>Eukaryota</taxon>
        <taxon>Fungi</taxon>
        <taxon>Dikarya</taxon>
        <taxon>Basidiomycota</taxon>
        <taxon>Agaricomycotina</taxon>
        <taxon>Tremellomycetes</taxon>
        <taxon>Trichosporonales</taxon>
        <taxon>Trichosporonaceae</taxon>
        <taxon>Cutaneotrichosporon</taxon>
    </lineage>
</organism>
<accession>A0AAD3Y995</accession>
<evidence type="ECO:0000259" key="1">
    <source>
        <dbReference type="Pfam" id="PF00248"/>
    </source>
</evidence>
<sequence>MPKIIYGTAWKKDRTADLVYAALKAGFRAIDTACQPKHYREDLVGVGVQRALADGLSRDDLYLQTKFTSVDGQDRTQPLPYDDTAPVATQVAQSVARSLSNLGVEALDAVLLHSPLRTRAATLEAYAALEAERAAGRVGRLGVSNVGADELRWLLGRVSVNVVQNRWYEGNGWDWEVYDLCRSEGIEYQAFWTLTGSPGLLASRPVRALAARQGCTPQQVVYRLCQLWNITPLCGTTNEAHMREALEVEGLFGDEPEVAVLYKAMRGET</sequence>
<evidence type="ECO:0000313" key="2">
    <source>
        <dbReference type="EMBL" id="GMK54770.1"/>
    </source>
</evidence>
<gene>
    <name evidence="2" type="ORF">CspeluHIS016_0113560</name>
</gene>
<dbReference type="SUPFAM" id="SSF51430">
    <property type="entry name" value="NAD(P)-linked oxidoreductase"/>
    <property type="match status" value="1"/>
</dbReference>
<feature type="domain" description="NADP-dependent oxidoreductase" evidence="1">
    <location>
        <begin position="10"/>
        <end position="247"/>
    </location>
</feature>
<dbReference type="Proteomes" id="UP001222932">
    <property type="component" value="Unassembled WGS sequence"/>
</dbReference>
<dbReference type="PANTHER" id="PTHR43827:SF8">
    <property type="entry name" value="ALDO_KETO REDUCTASE FAMILY PROTEIN"/>
    <property type="match status" value="1"/>
</dbReference>
<dbReference type="EMBL" id="BTCM01000001">
    <property type="protein sequence ID" value="GMK54770.1"/>
    <property type="molecule type" value="Genomic_DNA"/>
</dbReference>
<dbReference type="Pfam" id="PF00248">
    <property type="entry name" value="Aldo_ket_red"/>
    <property type="match status" value="1"/>
</dbReference>
<comment type="caution">
    <text evidence="2">The sequence shown here is derived from an EMBL/GenBank/DDBJ whole genome shotgun (WGS) entry which is preliminary data.</text>
</comment>
<dbReference type="InterPro" id="IPR023210">
    <property type="entry name" value="NADP_OxRdtase_dom"/>
</dbReference>
<dbReference type="GO" id="GO:0016491">
    <property type="term" value="F:oxidoreductase activity"/>
    <property type="evidence" value="ECO:0007669"/>
    <property type="project" value="InterPro"/>
</dbReference>
<reference evidence="2" key="2">
    <citation type="submission" date="2023-06" db="EMBL/GenBank/DDBJ databases">
        <authorList>
            <person name="Kobayashi Y."/>
            <person name="Kayamori A."/>
            <person name="Aoki K."/>
            <person name="Shiwa Y."/>
            <person name="Fujita N."/>
            <person name="Sugita T."/>
            <person name="Iwasaki W."/>
            <person name="Tanaka N."/>
            <person name="Takashima M."/>
        </authorList>
    </citation>
    <scope>NUCLEOTIDE SEQUENCE</scope>
    <source>
        <strain evidence="2">HIS016</strain>
    </source>
</reference>
<keyword evidence="3" id="KW-1185">Reference proteome</keyword>
<protein>
    <recommendedName>
        <fullName evidence="1">NADP-dependent oxidoreductase domain-containing protein</fullName>
    </recommendedName>
</protein>
<name>A0AAD3Y995_9TREE</name>
<dbReference type="InterPro" id="IPR020471">
    <property type="entry name" value="AKR"/>
</dbReference>
<dbReference type="InterPro" id="IPR036812">
    <property type="entry name" value="NAD(P)_OxRdtase_dom_sf"/>
</dbReference>
<dbReference type="PRINTS" id="PR00069">
    <property type="entry name" value="ALDKETRDTASE"/>
</dbReference>
<evidence type="ECO:0000313" key="3">
    <source>
        <dbReference type="Proteomes" id="UP001222932"/>
    </source>
</evidence>
<dbReference type="Gene3D" id="3.20.20.100">
    <property type="entry name" value="NADP-dependent oxidoreductase domain"/>
    <property type="match status" value="1"/>
</dbReference>
<proteinExistence type="predicted"/>